<dbReference type="EMBL" id="CM035425">
    <property type="protein sequence ID" value="KAH7331292.1"/>
    <property type="molecule type" value="Genomic_DNA"/>
</dbReference>
<evidence type="ECO:0000313" key="2">
    <source>
        <dbReference type="Proteomes" id="UP000825935"/>
    </source>
</evidence>
<protein>
    <submittedName>
        <fullName evidence="1">Uncharacterized protein</fullName>
    </submittedName>
</protein>
<organism evidence="1 2">
    <name type="scientific">Ceratopteris richardii</name>
    <name type="common">Triangle waterfern</name>
    <dbReference type="NCBI Taxonomy" id="49495"/>
    <lineage>
        <taxon>Eukaryota</taxon>
        <taxon>Viridiplantae</taxon>
        <taxon>Streptophyta</taxon>
        <taxon>Embryophyta</taxon>
        <taxon>Tracheophyta</taxon>
        <taxon>Polypodiopsida</taxon>
        <taxon>Polypodiidae</taxon>
        <taxon>Polypodiales</taxon>
        <taxon>Pteridineae</taxon>
        <taxon>Pteridaceae</taxon>
        <taxon>Parkerioideae</taxon>
        <taxon>Ceratopteris</taxon>
    </lineage>
</organism>
<evidence type="ECO:0000313" key="1">
    <source>
        <dbReference type="EMBL" id="KAH7331292.1"/>
    </source>
</evidence>
<reference evidence="1" key="1">
    <citation type="submission" date="2021-08" db="EMBL/GenBank/DDBJ databases">
        <title>WGS assembly of Ceratopteris richardii.</title>
        <authorList>
            <person name="Marchant D.B."/>
            <person name="Chen G."/>
            <person name="Jenkins J."/>
            <person name="Shu S."/>
            <person name="Leebens-Mack J."/>
            <person name="Grimwood J."/>
            <person name="Schmutz J."/>
            <person name="Soltis P."/>
            <person name="Soltis D."/>
            <person name="Chen Z.-H."/>
        </authorList>
    </citation>
    <scope>NUCLEOTIDE SEQUENCE</scope>
    <source>
        <strain evidence="1">Whitten #5841</strain>
        <tissue evidence="1">Leaf</tissue>
    </source>
</reference>
<keyword evidence="2" id="KW-1185">Reference proteome</keyword>
<accession>A0A8T2SFL0</accession>
<gene>
    <name evidence="1" type="ORF">KP509_20G024800</name>
</gene>
<name>A0A8T2SFL0_CERRI</name>
<sequence length="68" mass="7880">MQGVLDCIRSSAKYACMATDRSIRSIEMPSRIMHRFFDLQERCNRMEKSKPVAVFFQLCLAARQVNPP</sequence>
<comment type="caution">
    <text evidence="1">The sequence shown here is derived from an EMBL/GenBank/DDBJ whole genome shotgun (WGS) entry which is preliminary data.</text>
</comment>
<dbReference type="Proteomes" id="UP000825935">
    <property type="component" value="Chromosome 20"/>
</dbReference>
<dbReference type="AlphaFoldDB" id="A0A8T2SFL0"/>
<proteinExistence type="predicted"/>